<dbReference type="InterPro" id="IPR014001">
    <property type="entry name" value="Helicase_ATP-bd"/>
</dbReference>
<evidence type="ECO:0000256" key="7">
    <source>
        <dbReference type="ARBA" id="ARBA00022833"/>
    </source>
</evidence>
<dbReference type="HOGENOM" id="CLU_000796_0_0_1"/>
<keyword evidence="6" id="KW-0378">Hydrolase</keyword>
<dbReference type="STRING" id="344612.A1CSX2"/>
<evidence type="ECO:0000256" key="2">
    <source>
        <dbReference type="ARBA" id="ARBA00022679"/>
    </source>
</evidence>
<reference evidence="11 12" key="1">
    <citation type="journal article" date="2008" name="PLoS Genet.">
        <title>Genomic islands in the pathogenic filamentous fungus Aspergillus fumigatus.</title>
        <authorList>
            <person name="Fedorova N.D."/>
            <person name="Khaldi N."/>
            <person name="Joardar V.S."/>
            <person name="Maiti R."/>
            <person name="Amedeo P."/>
            <person name="Anderson M.J."/>
            <person name="Crabtree J."/>
            <person name="Silva J.C."/>
            <person name="Badger J.H."/>
            <person name="Albarraq A."/>
            <person name="Angiuoli S."/>
            <person name="Bussey H."/>
            <person name="Bowyer P."/>
            <person name="Cotty P.J."/>
            <person name="Dyer P.S."/>
            <person name="Egan A."/>
            <person name="Galens K."/>
            <person name="Fraser-Liggett C.M."/>
            <person name="Haas B.J."/>
            <person name="Inman J.M."/>
            <person name="Kent R."/>
            <person name="Lemieux S."/>
            <person name="Malavazi I."/>
            <person name="Orvis J."/>
            <person name="Roemer T."/>
            <person name="Ronning C.M."/>
            <person name="Sundaram J.P."/>
            <person name="Sutton G."/>
            <person name="Turner G."/>
            <person name="Venter J.C."/>
            <person name="White O.R."/>
            <person name="Whitty B.R."/>
            <person name="Youngman P."/>
            <person name="Wolfe K.H."/>
            <person name="Goldman G.H."/>
            <person name="Wortman J.R."/>
            <person name="Jiang B."/>
            <person name="Denning D.W."/>
            <person name="Nierman W.C."/>
        </authorList>
    </citation>
    <scope>NUCLEOTIDE SEQUENCE [LARGE SCALE GENOMIC DNA]</scope>
    <source>
        <strain evidence="12">ATCC 1007 / CBS 513.65 / DSM 816 / NCTC 3887 / NRRL 1</strain>
    </source>
</reference>
<evidence type="ECO:0000256" key="1">
    <source>
        <dbReference type="ARBA" id="ARBA00022603"/>
    </source>
</evidence>
<dbReference type="eggNOG" id="KOG0298">
    <property type="taxonomic scope" value="Eukaryota"/>
</dbReference>
<dbReference type="OrthoDB" id="423221at2759"/>
<evidence type="ECO:0000256" key="5">
    <source>
        <dbReference type="ARBA" id="ARBA00022771"/>
    </source>
</evidence>
<dbReference type="InterPro" id="IPR050628">
    <property type="entry name" value="SNF2_RAD54_helicase_TF"/>
</dbReference>
<evidence type="ECO:0000313" key="12">
    <source>
        <dbReference type="Proteomes" id="UP000006701"/>
    </source>
</evidence>
<dbReference type="Proteomes" id="UP000006701">
    <property type="component" value="Unassembled WGS sequence"/>
</dbReference>
<keyword evidence="7" id="KW-0862">Zinc</keyword>
<organism evidence="11 12">
    <name type="scientific">Aspergillus clavatus (strain ATCC 1007 / CBS 513.65 / DSM 816 / NCTC 3887 / NRRL 1 / QM 1276 / 107)</name>
    <dbReference type="NCBI Taxonomy" id="344612"/>
    <lineage>
        <taxon>Eukaryota</taxon>
        <taxon>Fungi</taxon>
        <taxon>Dikarya</taxon>
        <taxon>Ascomycota</taxon>
        <taxon>Pezizomycotina</taxon>
        <taxon>Eurotiomycetes</taxon>
        <taxon>Eurotiomycetidae</taxon>
        <taxon>Eurotiales</taxon>
        <taxon>Aspergillaceae</taxon>
        <taxon>Aspergillus</taxon>
        <taxon>Aspergillus subgen. Fumigati</taxon>
    </lineage>
</organism>
<evidence type="ECO:0000313" key="11">
    <source>
        <dbReference type="EMBL" id="EAW06409.1"/>
    </source>
</evidence>
<dbReference type="InterPro" id="IPR027417">
    <property type="entry name" value="P-loop_NTPase"/>
</dbReference>
<keyword evidence="3" id="KW-0479">Metal-binding</keyword>
<dbReference type="Gene3D" id="3.40.50.150">
    <property type="entry name" value="Vaccinia Virus protein VP39"/>
    <property type="match status" value="1"/>
</dbReference>
<dbReference type="GeneID" id="4700154"/>
<feature type="domain" description="Helicase C-terminal" evidence="10">
    <location>
        <begin position="1972"/>
        <end position="2132"/>
    </location>
</feature>
<evidence type="ECO:0000256" key="9">
    <source>
        <dbReference type="SAM" id="MobiDB-lite"/>
    </source>
</evidence>
<dbReference type="InterPro" id="IPR000330">
    <property type="entry name" value="SNF2_N"/>
</dbReference>
<dbReference type="InterPro" id="IPR017907">
    <property type="entry name" value="Znf_RING_CS"/>
</dbReference>
<dbReference type="GO" id="GO:0008094">
    <property type="term" value="F:ATP-dependent activity, acting on DNA"/>
    <property type="evidence" value="ECO:0007669"/>
    <property type="project" value="TreeGrafter"/>
</dbReference>
<dbReference type="InterPro" id="IPR001650">
    <property type="entry name" value="Helicase_C-like"/>
</dbReference>
<dbReference type="Pfam" id="PF00145">
    <property type="entry name" value="DNA_methylase"/>
    <property type="match status" value="1"/>
</dbReference>
<dbReference type="GO" id="GO:0006281">
    <property type="term" value="P:DNA repair"/>
    <property type="evidence" value="ECO:0007669"/>
    <property type="project" value="TreeGrafter"/>
</dbReference>
<feature type="region of interest" description="Disordered" evidence="9">
    <location>
        <begin position="1409"/>
        <end position="1469"/>
    </location>
</feature>
<feature type="compositionally biased region" description="Basic and acidic residues" evidence="9">
    <location>
        <begin position="1457"/>
        <end position="1469"/>
    </location>
</feature>
<evidence type="ECO:0000256" key="8">
    <source>
        <dbReference type="ARBA" id="ARBA00022840"/>
    </source>
</evidence>
<dbReference type="Pfam" id="PF00176">
    <property type="entry name" value="SNF2-rel_dom"/>
    <property type="match status" value="1"/>
</dbReference>
<dbReference type="VEuPathDB" id="FungiDB:ACLA_080930"/>
<keyword evidence="1 11" id="KW-0489">Methyltransferase</keyword>
<dbReference type="SMART" id="SM00487">
    <property type="entry name" value="DEXDc"/>
    <property type="match status" value="1"/>
</dbReference>
<dbReference type="InterPro" id="IPR029063">
    <property type="entry name" value="SAM-dependent_MTases_sf"/>
</dbReference>
<evidence type="ECO:0000256" key="4">
    <source>
        <dbReference type="ARBA" id="ARBA00022741"/>
    </source>
</evidence>
<dbReference type="KEGG" id="act:ACLA_080930"/>
<dbReference type="GO" id="GO:0008270">
    <property type="term" value="F:zinc ion binding"/>
    <property type="evidence" value="ECO:0007669"/>
    <property type="project" value="UniProtKB-KW"/>
</dbReference>
<dbReference type="PROSITE" id="PS51194">
    <property type="entry name" value="HELICASE_CTER"/>
    <property type="match status" value="1"/>
</dbReference>
<dbReference type="EMBL" id="DS027060">
    <property type="protein sequence ID" value="EAW06409.1"/>
    <property type="molecule type" value="Genomic_DNA"/>
</dbReference>
<sequence length="2150" mass="243247">MPRPRKRAPSPQPATRSRTRRQKPSSRTQSHEEMITPNTLPEGTHSTVTESDTDDIPEIVRSRPYSGRKSARTQLALHLPPLYKLDDIYKSLTSRALELRFDDFLSHLGSKPLRVVTVCSGTESPLLALEMVQDNLRKHFRKNFDFRHLFSAEIVPFKQAYIERNFHPRFLFRDVAQLKDRVAQTAYGSLEKIPKNADLLIAGFSCVDFSGLNNRRKTLDEEGESGGTFWGIIRYATAYRPRMVILENVKNAPWDKIERHWNEINYFAIHMDVDTKAYYLPQTRERGYMFCVDRGLLDKYGLSEDDMREWSSVFTAFKRPASSSAGMFLLDADNKRLEDIEKDMSTRITSTTARATVNWAKYQVRHQSYRLNHELGYKRPVSKSQDDGTCQMPNFTWQVWMKSQPERIWDTIDVNFLRKLADDGYDMNYKERCIELSQGLDREIDSRAFGIVGCITPCGIPYITTRGGPLCGLESLALQGLPLDRLLLTRESQRELQDLAGNAMSSTVVGAAVLSALIVGHRVLVPGEQSAAPKEHSSHHKRITPREDIPLLPRTLQLSKVVKVDTSDLQRQATSSARYCLCERQTGIKQKILRCTVCEHTACSECAGNPSHAYSHWSGLVRSQPGEFIGRLKSILPARLVISGISRGLYNAFNTTFPYANSAYVWEHFLDAVIRTVGDELRFSEVRRSEVWTVSYEGKFTVLNLVISATTIEWLLYAKASESEPALSLHREILSKPIARMAPVLDTLLTGTWEIFAPLSSKCTLTITGTGNQVPSYEARCGLAREEFADSTNWSQLHVGSSREECLDFATDIRGTYDLLPDCGTANACLHKKAGTASSPTVYLFLDPTKLGEPKYDSFVFALEHRRIPGYVPRLTIAELSHKWRSSTASERPEVVNAYYRQWNKAQTVTLAPYAPDSSIVFSNLQPGLPLPIQSTNCHEANVTLLSLSAPANAIDSLWCKGPWEVTEPTESASLLRDFSWLLQKSSDFAEYQDWNTIIADGITSPCPVCVPQSPRILWGCNRKGLIRAYEDPRDAALYERQIKSRPSPYLIFRRVDDDDVGYLSVTLNVQTLLHQAYARLANSRSDNVSFHWRLVPNAQDVRDLAFPKFSLLSNRHDIPSVQPANFLIELRPEQLRSLSWMIRQEGISIAPFVEEEVEEALLPSLMWRAEGKVTVEKTVRGGVLADDVGYGKTAITLGLIDKQYDSDSAPETSEGFISTKATLIIVPQIMLQQWLSEIQKFLGSRYKVLVIASGAALSSKKIRDIVQADIILVSWSIFNTQAYYNKMQKFTGMPRVPGKAGRNFDAWFAETQDFLRELIQILVEQGPGILLETVRKKRQLVKLTHSYCTYVPSKRLRGRQYAEANKSNESSVQYADVSSAEDSGEDEYLERLRNNVDHSMRLRSLAVDANSSQGSVEVDTEDESAYEDSSEENTTGPNSEFCKAPKAKRKFSQQNSDRKGKKWNDRKEFNIERGKTTQEWDTVRTPLLHAFLFNRIIIDEFTYANPERLAPLFALEARSKWMLSGTPPLNDFADVKTIAPFLGVYLGVDEEDALSQNSRLRILRKQRSDAEVFQSWRAPRSEAWHRRRHEVAQKFLNRFARRNIAEIDEIPLTEHIVLIDQSPAECAVYLELYKQLMTHNRQLRRSGRGRFGNDQLERLDEIIGSSASPEEALLKRCSSLALHGRWENGKPEAITCSSIIAIREKQLVSLTNDFLAKMKLAAWIYFACDLKYEKFHKFVESIFKHDFGDMVVTNRVYQLFRAAIRTSEVDDWRLFFTNSDQQDPDPFEAGPDTESLGAMETENIDERATEGDVDMQSPSKKVKLLEGERTAKKKGTKSGKDQRQELPKKPTEVKEFEPVLREVTTTLRNIIVEWVLRERALRFLKTVRQVQASSKVPACGSCGSASKSRSDLSVLGSCGHALCNDCVSHTVQAEECTVAGCRGSGKGFNVIKADSLGVEKVDHSTHFGGSKLDKLIEIVRSIPKEDRAILFIQYKELIEIASKAFDLAKITHTVISAGDSKKIEEFKKPSFGNNRILILNLGSEMAAGLNLQCANHVFFLSPMLTQTQYDYDSSMTQAIGRARRYGQIKHVHVYHLLVKRTIDVNIFQDRRGKILIERDEQPILVSPNEAVGFEAISCQGPSLLVDNAF</sequence>
<gene>
    <name evidence="11" type="ORF">ACLA_080930</name>
</gene>
<dbReference type="InterPro" id="IPR001525">
    <property type="entry name" value="C5_MeTfrase"/>
</dbReference>
<dbReference type="CDD" id="cd18793">
    <property type="entry name" value="SF2_C_SNF"/>
    <property type="match status" value="1"/>
</dbReference>
<dbReference type="PANTHER" id="PTHR45626:SF26">
    <property type="entry name" value="FAMILY HELICASE, PUTATIVE (AFU_ORTHOLOGUE AFUA_2G09120)-RELATED"/>
    <property type="match status" value="1"/>
</dbReference>
<feature type="compositionally biased region" description="Acidic residues" evidence="9">
    <location>
        <begin position="1419"/>
        <end position="1432"/>
    </location>
</feature>
<keyword evidence="4" id="KW-0547">Nucleotide-binding</keyword>
<feature type="region of interest" description="Disordered" evidence="9">
    <location>
        <begin position="1363"/>
        <end position="1387"/>
    </location>
</feature>
<keyword evidence="8" id="KW-0067">ATP-binding</keyword>
<dbReference type="RefSeq" id="XP_001267835.1">
    <property type="nucleotide sequence ID" value="XM_001267834.1"/>
</dbReference>
<dbReference type="eggNOG" id="KOG1001">
    <property type="taxonomic scope" value="Eukaryota"/>
</dbReference>
<dbReference type="PANTHER" id="PTHR45626">
    <property type="entry name" value="TRANSCRIPTION TERMINATION FACTOR 2-RELATED"/>
    <property type="match status" value="1"/>
</dbReference>
<dbReference type="GO" id="GO:0005524">
    <property type="term" value="F:ATP binding"/>
    <property type="evidence" value="ECO:0007669"/>
    <property type="project" value="UniProtKB-KW"/>
</dbReference>
<dbReference type="GO" id="GO:0016787">
    <property type="term" value="F:hydrolase activity"/>
    <property type="evidence" value="ECO:0007669"/>
    <property type="project" value="UniProtKB-KW"/>
</dbReference>
<keyword evidence="5" id="KW-0863">Zinc-finger</keyword>
<dbReference type="SUPFAM" id="SSF53335">
    <property type="entry name" value="S-adenosyl-L-methionine-dependent methyltransferases"/>
    <property type="match status" value="1"/>
</dbReference>
<keyword evidence="12" id="KW-1185">Reference proteome</keyword>
<evidence type="ECO:0000256" key="6">
    <source>
        <dbReference type="ARBA" id="ARBA00022801"/>
    </source>
</evidence>
<dbReference type="Gene3D" id="3.40.50.10810">
    <property type="entry name" value="Tandem AAA-ATPase domain"/>
    <property type="match status" value="1"/>
</dbReference>
<dbReference type="Pfam" id="PF00271">
    <property type="entry name" value="Helicase_C"/>
    <property type="match status" value="1"/>
</dbReference>
<name>A1CSX2_ASPCL</name>
<keyword evidence="2" id="KW-0808">Transferase</keyword>
<accession>A1CSX2</accession>
<evidence type="ECO:0000256" key="3">
    <source>
        <dbReference type="ARBA" id="ARBA00022723"/>
    </source>
</evidence>
<dbReference type="GO" id="GO:0005634">
    <property type="term" value="C:nucleus"/>
    <property type="evidence" value="ECO:0007669"/>
    <property type="project" value="TreeGrafter"/>
</dbReference>
<protein>
    <submittedName>
        <fullName evidence="11">C-5 cytosine-specific DNA methylase, putative</fullName>
    </submittedName>
</protein>
<feature type="compositionally biased region" description="Basic and acidic residues" evidence="9">
    <location>
        <begin position="1839"/>
        <end position="1852"/>
    </location>
</feature>
<feature type="region of interest" description="Disordered" evidence="9">
    <location>
        <begin position="1808"/>
        <end position="1852"/>
    </location>
</feature>
<proteinExistence type="predicted"/>
<feature type="region of interest" description="Disordered" evidence="9">
    <location>
        <begin position="1"/>
        <end position="67"/>
    </location>
</feature>
<dbReference type="OMA" id="SMIPYIT"/>
<dbReference type="Gene3D" id="3.40.50.300">
    <property type="entry name" value="P-loop containing nucleotide triphosphate hydrolases"/>
    <property type="match status" value="1"/>
</dbReference>
<evidence type="ECO:0000259" key="10">
    <source>
        <dbReference type="PROSITE" id="PS51194"/>
    </source>
</evidence>
<dbReference type="SUPFAM" id="SSF52540">
    <property type="entry name" value="P-loop containing nucleoside triphosphate hydrolases"/>
    <property type="match status" value="2"/>
</dbReference>
<dbReference type="PROSITE" id="PS00518">
    <property type="entry name" value="ZF_RING_1"/>
    <property type="match status" value="1"/>
</dbReference>
<dbReference type="GO" id="GO:0008168">
    <property type="term" value="F:methyltransferase activity"/>
    <property type="evidence" value="ECO:0007669"/>
    <property type="project" value="UniProtKB-KW"/>
</dbReference>
<feature type="compositionally biased region" description="Polar residues" evidence="9">
    <location>
        <begin position="36"/>
        <end position="50"/>
    </location>
</feature>
<dbReference type="InterPro" id="IPR038718">
    <property type="entry name" value="SNF2-like_sf"/>
</dbReference>
<dbReference type="GO" id="GO:0032259">
    <property type="term" value="P:methylation"/>
    <property type="evidence" value="ECO:0007669"/>
    <property type="project" value="UniProtKB-KW"/>
</dbReference>
<dbReference type="InterPro" id="IPR049730">
    <property type="entry name" value="SNF2/RAD54-like_C"/>
</dbReference>